<reference evidence="1" key="1">
    <citation type="submission" date="2020-04" db="EMBL/GenBank/DDBJ databases">
        <title>A chromosome-scale assembly and high-density genetic map of the yellow drum (Nibea albiflora) genome.</title>
        <authorList>
            <person name="Xu D."/>
            <person name="Zhang W."/>
            <person name="Chen R."/>
            <person name="Tan P."/>
            <person name="Wang L."/>
            <person name="Song H."/>
            <person name="Tian L."/>
            <person name="Zhu Q."/>
            <person name="Wang B."/>
        </authorList>
    </citation>
    <scope>NUCLEOTIDE SEQUENCE</scope>
    <source>
        <strain evidence="1">ZJHYS-2018</strain>
    </source>
</reference>
<keyword evidence="1" id="KW-0645">Protease</keyword>
<organism evidence="1 2">
    <name type="scientific">Nibea albiflora</name>
    <name type="common">Yellow drum</name>
    <name type="synonym">Corvina albiflora</name>
    <dbReference type="NCBI Taxonomy" id="240163"/>
    <lineage>
        <taxon>Eukaryota</taxon>
        <taxon>Metazoa</taxon>
        <taxon>Chordata</taxon>
        <taxon>Craniata</taxon>
        <taxon>Vertebrata</taxon>
        <taxon>Euteleostomi</taxon>
        <taxon>Actinopterygii</taxon>
        <taxon>Neopterygii</taxon>
        <taxon>Teleostei</taxon>
        <taxon>Neoteleostei</taxon>
        <taxon>Acanthomorphata</taxon>
        <taxon>Eupercaria</taxon>
        <taxon>Sciaenidae</taxon>
        <taxon>Nibea</taxon>
    </lineage>
</organism>
<keyword evidence="2" id="KW-1185">Reference proteome</keyword>
<name>A0ACB7F4R3_NIBAL</name>
<accession>A0ACB7F4R3</accession>
<keyword evidence="1" id="KW-0812">Transmembrane</keyword>
<dbReference type="Proteomes" id="UP000805704">
    <property type="component" value="Chromosome 17"/>
</dbReference>
<proteinExistence type="predicted"/>
<comment type="caution">
    <text evidence="1">The sequence shown here is derived from an EMBL/GenBank/DDBJ whole genome shotgun (WGS) entry which is preliminary data.</text>
</comment>
<keyword evidence="1" id="KW-0472">Membrane</keyword>
<evidence type="ECO:0000313" key="1">
    <source>
        <dbReference type="EMBL" id="KAG8009455.1"/>
    </source>
</evidence>
<gene>
    <name evidence="1" type="primary">TMPRSS7</name>
    <name evidence="1" type="ORF">GBF38_017750</name>
</gene>
<protein>
    <submittedName>
        <fullName evidence="1">Transmembrane protease serine 7</fullName>
    </submittedName>
</protein>
<keyword evidence="1" id="KW-0378">Hydrolase</keyword>
<dbReference type="EMBL" id="CM024805">
    <property type="protein sequence ID" value="KAG8009455.1"/>
    <property type="molecule type" value="Genomic_DNA"/>
</dbReference>
<evidence type="ECO:0000313" key="2">
    <source>
        <dbReference type="Proteomes" id="UP000805704"/>
    </source>
</evidence>
<sequence length="728" mass="81252">MGTEHEENEQTSGDDDVSQQDVASIADVSVEVATVDHTLQKIRRMYRKTRRKPKGLKKLWARLLSVPHLALIVTAVVFVVVVIMWSLLWVFIFRRESNSGAYFAGMFRVANEEFIPEYRQEESLEFLSMASKIQQVVSNVYKMSSVARLYKQTFISDLSNNNKGGVLVHFWMVFVVPRLKSPAVCEECVGAIFRNSIHLSMKNRSSVGYLLGLPVDIDSIVINGASACSHVRYKRSQCVDKLYANLPGARPSDCVNDALTVYDALLPMRGRILHRLCEPVSSSFSIVTTSNVMLLSFRMTNGNKSFRGHFEAIAEEMCMSQIETHSDHHITGQIYSPFHPSLLPPLCFCSWKFETPNSALGVALQFQNYVLKPKDMKACDQGWWKVNEIIFCGSYVGHHTVFRIADHSPEVEFRCSSRTSVQPFQASYSSYNISQQTTCSAIRYQCSSGSCILKKNAKCDGVADCQDRSDEAHCACGRPYVVKKVNSSTGNERIVGGVNSVEGEWPWQVSLHFSGNLYCGASILSPDWLISAAHCFSKERLSDPRYWSAHLGMVTQGSAKHVADIQRIVVHEYYNAYTFDYDIALLQLKKPWPSSLKPLVQPVCLPSPSHTVTANHHCWVTGWGYRSEEDKVLPTVLQKAEVSLLTQTDCKKSYGPISPRMLCAGVPSGEQDACRGDSGGPLSCKAPGGSRWFLIGIVSWGAGCGRPNLPGVYTRVNKFTSWIYSHIS</sequence>